<dbReference type="InterPro" id="IPR011004">
    <property type="entry name" value="Trimer_LpxA-like_sf"/>
</dbReference>
<organism evidence="1">
    <name type="scientific">Pyropia haitanensis</name>
    <name type="common">Red seaweed</name>
    <name type="synonym">Porphyra haitanensis</name>
    <dbReference type="NCBI Taxonomy" id="1262161"/>
    <lineage>
        <taxon>Eukaryota</taxon>
        <taxon>Rhodophyta</taxon>
        <taxon>Bangiophyceae</taxon>
        <taxon>Bangiales</taxon>
        <taxon>Bangiaceae</taxon>
        <taxon>Pyropia</taxon>
    </lineage>
</organism>
<evidence type="ECO:0000313" key="1">
    <source>
        <dbReference type="EMBL" id="AIH04939.1"/>
    </source>
</evidence>
<sequence>MLRTGLARAASVRAGVTGALRRGAPPAGVAGSLPPLTRSKAAAYPSAAPTCCAASSVATPSPPADVVVAPPSRTPNHRSLLALDENTIVPFVQPNAYVAPSASVIGSVVVNDQSAVMNGAVVRGDLAYLRIGAFTIIGDNCVLSAEGPGTGEGGAADADRLSATDAVAAGLAMEPALFVGDYVDVAPNCVLTGCTLEGENAIGANTVIEPGAVIGRQSLVEPGSVVAAGTVVPPGEAWGGVPAVKLRDLDGDEKDAFGKNALENVKVAARYAAEFLPTGTVYWEAERGSA</sequence>
<proteinExistence type="evidence at transcript level"/>
<dbReference type="InterPro" id="IPR047324">
    <property type="entry name" value="LbH_gamma_CA-like"/>
</dbReference>
<dbReference type="PANTHER" id="PTHR13061:SF29">
    <property type="entry name" value="GAMMA CARBONIC ANHYDRASE-LIKE 1, MITOCHONDRIAL-RELATED"/>
    <property type="match status" value="1"/>
</dbReference>
<protein>
    <submittedName>
        <fullName evidence="1">Carbonic anhydrase 6</fullName>
    </submittedName>
</protein>
<dbReference type="InterPro" id="IPR050484">
    <property type="entry name" value="Transf_Hexapept/Carb_Anhydrase"/>
</dbReference>
<dbReference type="Gene3D" id="2.160.10.10">
    <property type="entry name" value="Hexapeptide repeat proteins"/>
    <property type="match status" value="1"/>
</dbReference>
<dbReference type="AlphaFoldDB" id="A0A075X1D4"/>
<dbReference type="SUPFAM" id="SSF51161">
    <property type="entry name" value="Trimeric LpxA-like enzymes"/>
    <property type="match status" value="1"/>
</dbReference>
<dbReference type="EMBL" id="KJ778689">
    <property type="protein sequence ID" value="AIH04939.1"/>
    <property type="molecule type" value="mRNA"/>
</dbReference>
<name>A0A075X1D4_PYRHA</name>
<accession>A0A075X1D4</accession>
<reference evidence="1" key="1">
    <citation type="journal article" date="2016" name="J. Appl. Phycol.">
        <title>Cloning, expression, and characterization of carbonic anhydrase genes from Pyropia haitanensis (Bangiales, Rhodophyta).</title>
        <authorList>
            <person name="Chen C.S."/>
            <person name="Dai Z.Z."/>
            <person name="Xu Y."/>
            <person name="Ji D."/>
            <person name="Xie C.T."/>
        </authorList>
    </citation>
    <scope>NUCLEOTIDE SEQUENCE</scope>
</reference>
<dbReference type="CDD" id="cd04645">
    <property type="entry name" value="LbH_gamma_CA_like"/>
    <property type="match status" value="1"/>
</dbReference>
<dbReference type="PANTHER" id="PTHR13061">
    <property type="entry name" value="DYNACTIN SUBUNIT P25"/>
    <property type="match status" value="1"/>
</dbReference>